<keyword evidence="3 6" id="KW-0812">Transmembrane</keyword>
<evidence type="ECO:0000256" key="3">
    <source>
        <dbReference type="ARBA" id="ARBA00022692"/>
    </source>
</evidence>
<keyword evidence="5 6" id="KW-0472">Membrane</keyword>
<feature type="transmembrane region" description="Helical" evidence="6">
    <location>
        <begin position="252"/>
        <end position="273"/>
    </location>
</feature>
<keyword evidence="6" id="KW-0813">Transport</keyword>
<dbReference type="OrthoDB" id="9808135at2"/>
<name>A0A1I5Y8X1_9BACT</name>
<dbReference type="InterPro" id="IPR004670">
    <property type="entry name" value="NhaA"/>
</dbReference>
<dbReference type="AlphaFoldDB" id="A0A1I5Y8X1"/>
<proteinExistence type="inferred from homology"/>
<feature type="transmembrane region" description="Helical" evidence="6">
    <location>
        <begin position="56"/>
        <end position="73"/>
    </location>
</feature>
<feature type="transmembrane region" description="Helical" evidence="6">
    <location>
        <begin position="174"/>
        <end position="193"/>
    </location>
</feature>
<keyword evidence="8" id="KW-1185">Reference proteome</keyword>
<evidence type="ECO:0000256" key="1">
    <source>
        <dbReference type="ARBA" id="ARBA00004429"/>
    </source>
</evidence>
<feature type="transmembrane region" description="Helical" evidence="6">
    <location>
        <begin position="321"/>
        <end position="343"/>
    </location>
</feature>
<feature type="transmembrane region" description="Helical" evidence="6">
    <location>
        <begin position="285"/>
        <end position="309"/>
    </location>
</feature>
<dbReference type="Proteomes" id="UP000199306">
    <property type="component" value="Unassembled WGS sequence"/>
</dbReference>
<keyword evidence="4 6" id="KW-1133">Transmembrane helix</keyword>
<comment type="subcellular location">
    <subcellularLocation>
        <location evidence="1">Cell inner membrane</location>
        <topology evidence="1">Multi-pass membrane protein</topology>
    </subcellularLocation>
    <subcellularLocation>
        <location evidence="6">Cell membrane</location>
        <topology evidence="6">Multi-pass membrane protein</topology>
    </subcellularLocation>
</comment>
<dbReference type="STRING" id="1079859.SAMN04515674_117103"/>
<dbReference type="NCBIfam" id="NF007111">
    <property type="entry name" value="PRK09560.1"/>
    <property type="match status" value="1"/>
</dbReference>
<evidence type="ECO:0000256" key="5">
    <source>
        <dbReference type="ARBA" id="ARBA00023136"/>
    </source>
</evidence>
<evidence type="ECO:0000256" key="4">
    <source>
        <dbReference type="ARBA" id="ARBA00022989"/>
    </source>
</evidence>
<dbReference type="HAMAP" id="MF_01844">
    <property type="entry name" value="NhaA"/>
    <property type="match status" value="1"/>
</dbReference>
<sequence length="387" mass="42281">MRISRLFKEFFESEKASGLVLMVCTVFSLVIANSPLGEKYIHLWHLPLAGEPLEFWINDALMTIFFLLVGLEIEREIYIGELSNPKNAVLPVLAALGGMMFPALIHWFFNNGTATASGVGIPTATDIAFSLGILSLLGNRIPVSLKIFLTALAIIDDLGAIVVIALFYSKGFDFYYFLAALGIFGFMIVLNRLKVYKIRIYLILGAIMWYCVLHSGIHATITGVLLAFAIPFGNGDKHSPSYHLQHLLHKPVAFLILPVFALANTGIIFSSGWTEQIFSTNSLGIILGLVLGKPIGIFLFTSIAIIAGWSALPENTKRIHILGAGFLAGIGFTMSIFITLLAFPEKEELIVGSKIAILLASLVAGIIGFIILKMIKPVIEPEEIIED</sequence>
<dbReference type="Pfam" id="PF06965">
    <property type="entry name" value="Na_H_antiport_1"/>
    <property type="match status" value="1"/>
</dbReference>
<dbReference type="GO" id="GO:0015385">
    <property type="term" value="F:sodium:proton antiporter activity"/>
    <property type="evidence" value="ECO:0007669"/>
    <property type="project" value="UniProtKB-UniRule"/>
</dbReference>
<evidence type="ECO:0000256" key="6">
    <source>
        <dbReference type="HAMAP-Rule" id="MF_01844"/>
    </source>
</evidence>
<dbReference type="NCBIfam" id="TIGR00773">
    <property type="entry name" value="NhaA"/>
    <property type="match status" value="1"/>
</dbReference>
<accession>A0A1I5Y8X1</accession>
<dbReference type="GO" id="GO:0005886">
    <property type="term" value="C:plasma membrane"/>
    <property type="evidence" value="ECO:0007669"/>
    <property type="project" value="UniProtKB-SubCell"/>
</dbReference>
<dbReference type="PANTHER" id="PTHR30341:SF0">
    <property type="entry name" value="NA(+)_H(+) ANTIPORTER NHAA"/>
    <property type="match status" value="1"/>
</dbReference>
<feature type="transmembrane region" description="Helical" evidence="6">
    <location>
        <begin position="355"/>
        <end position="375"/>
    </location>
</feature>
<keyword evidence="6" id="KW-0739">Sodium transport</keyword>
<feature type="transmembrane region" description="Helical" evidence="6">
    <location>
        <begin position="200"/>
        <end position="232"/>
    </location>
</feature>
<keyword evidence="6" id="KW-0915">Sodium</keyword>
<dbReference type="RefSeq" id="WP_092019357.1">
    <property type="nucleotide sequence ID" value="NZ_FOXH01000017.1"/>
</dbReference>
<feature type="transmembrane region" description="Helical" evidence="6">
    <location>
        <begin position="149"/>
        <end position="168"/>
    </location>
</feature>
<dbReference type="Gene3D" id="1.20.1530.10">
    <property type="entry name" value="Na+/H+ antiporter like domain"/>
    <property type="match status" value="1"/>
</dbReference>
<dbReference type="PANTHER" id="PTHR30341">
    <property type="entry name" value="SODIUM ION/PROTON ANTIPORTER NHAA-RELATED"/>
    <property type="match status" value="1"/>
</dbReference>
<keyword evidence="6" id="KW-0406">Ion transport</keyword>
<organism evidence="7 8">
    <name type="scientific">Pseudarcicella hirudinis</name>
    <dbReference type="NCBI Taxonomy" id="1079859"/>
    <lineage>
        <taxon>Bacteria</taxon>
        <taxon>Pseudomonadati</taxon>
        <taxon>Bacteroidota</taxon>
        <taxon>Cytophagia</taxon>
        <taxon>Cytophagales</taxon>
        <taxon>Flectobacillaceae</taxon>
        <taxon>Pseudarcicella</taxon>
    </lineage>
</organism>
<keyword evidence="6" id="KW-0050">Antiport</keyword>
<feature type="transmembrane region" description="Helical" evidence="6">
    <location>
        <begin position="88"/>
        <end position="109"/>
    </location>
</feature>
<dbReference type="EMBL" id="FOXH01000017">
    <property type="protein sequence ID" value="SFQ40655.1"/>
    <property type="molecule type" value="Genomic_DNA"/>
</dbReference>
<evidence type="ECO:0000313" key="8">
    <source>
        <dbReference type="Proteomes" id="UP000199306"/>
    </source>
</evidence>
<comment type="similarity">
    <text evidence="6">Belongs to the NhaA Na(+)/H(+) (TC 2.A.33) antiporter family.</text>
</comment>
<keyword evidence="2 6" id="KW-1003">Cell membrane</keyword>
<gene>
    <name evidence="6" type="primary">nhaA</name>
    <name evidence="7" type="ORF">SAMN04515674_117103</name>
</gene>
<protein>
    <recommendedName>
        <fullName evidence="6">Na(+)/H(+) antiporter NhaA</fullName>
    </recommendedName>
    <alternativeName>
        <fullName evidence="6">Sodium/proton antiporter NhaA</fullName>
    </alternativeName>
</protein>
<comment type="function">
    <text evidence="6">Na(+)/H(+) antiporter that extrudes sodium in exchange for external protons.</text>
</comment>
<dbReference type="NCBIfam" id="NF007112">
    <property type="entry name" value="PRK09561.1"/>
    <property type="match status" value="1"/>
</dbReference>
<reference evidence="7 8" key="1">
    <citation type="submission" date="2016-10" db="EMBL/GenBank/DDBJ databases">
        <authorList>
            <person name="de Groot N.N."/>
        </authorList>
    </citation>
    <scope>NUCLEOTIDE SEQUENCE [LARGE SCALE GENOMIC DNA]</scope>
    <source>
        <strain evidence="8">E92,LMG 26720,CCM 7988</strain>
    </source>
</reference>
<dbReference type="InterPro" id="IPR023171">
    <property type="entry name" value="Na/H_antiporter_dom_sf"/>
</dbReference>
<comment type="catalytic activity">
    <reaction evidence="6">
        <text>Na(+)(in) + 2 H(+)(out) = Na(+)(out) + 2 H(+)(in)</text>
        <dbReference type="Rhea" id="RHEA:29251"/>
        <dbReference type="ChEBI" id="CHEBI:15378"/>
        <dbReference type="ChEBI" id="CHEBI:29101"/>
    </reaction>
</comment>
<dbReference type="GO" id="GO:0006885">
    <property type="term" value="P:regulation of pH"/>
    <property type="evidence" value="ECO:0007669"/>
    <property type="project" value="UniProtKB-UniRule"/>
</dbReference>
<evidence type="ECO:0000313" key="7">
    <source>
        <dbReference type="EMBL" id="SFQ40655.1"/>
    </source>
</evidence>
<evidence type="ECO:0000256" key="2">
    <source>
        <dbReference type="ARBA" id="ARBA00022475"/>
    </source>
</evidence>
<feature type="transmembrane region" description="Helical" evidence="6">
    <location>
        <begin position="115"/>
        <end position="137"/>
    </location>
</feature>